<dbReference type="RefSeq" id="WP_226750278.1">
    <property type="nucleotide sequence ID" value="NZ_JAEINI020000002.1"/>
</dbReference>
<reference evidence="1 2" key="1">
    <citation type="submission" date="2021-10" db="EMBL/GenBank/DDBJ databases">
        <title>Alishewanella koreense sp. nov. isolated from seawater of southwestern coast in South Korea and the proposal for the reclassification of Rheinheimera perlucida and Rheinheimera tuosuensis as Arsukibacterium perlucida and Arsukibacterium tuosuensis.</title>
        <authorList>
            <person name="Kim K.H."/>
            <person name="Ruan W."/>
            <person name="Kim K.R."/>
            <person name="Baek J.H."/>
            <person name="Jeon C.O."/>
        </authorList>
    </citation>
    <scope>NUCLEOTIDE SEQUENCE [LARGE SCALE GENOMIC DNA]</scope>
    <source>
        <strain evidence="1 2">16-MA</strain>
    </source>
</reference>
<proteinExistence type="predicted"/>
<comment type="caution">
    <text evidence="1">The sequence shown here is derived from an EMBL/GenBank/DDBJ whole genome shotgun (WGS) entry which is preliminary data.</text>
</comment>
<dbReference type="EMBL" id="JAEINI020000002">
    <property type="protein sequence ID" value="MCB5226192.1"/>
    <property type="molecule type" value="Genomic_DNA"/>
</dbReference>
<gene>
    <name evidence="1" type="ORF">JAO78_005120</name>
</gene>
<accession>A0ABS8C1J1</accession>
<organism evidence="1 2">
    <name type="scientific">Alishewanella maricola</name>
    <dbReference type="NCBI Taxonomy" id="2795740"/>
    <lineage>
        <taxon>Bacteria</taxon>
        <taxon>Pseudomonadati</taxon>
        <taxon>Pseudomonadota</taxon>
        <taxon>Gammaproteobacteria</taxon>
        <taxon>Alteromonadales</taxon>
        <taxon>Alteromonadaceae</taxon>
        <taxon>Alishewanella</taxon>
    </lineage>
</organism>
<protein>
    <submittedName>
        <fullName evidence="1">Pyocin knob domain-containing protein</fullName>
    </submittedName>
</protein>
<name>A0ABS8C1J1_9ALTE</name>
<keyword evidence="2" id="KW-1185">Reference proteome</keyword>
<sequence>MTWFTATSVTVANGQTVVSVNAGDDIQLAQEAGGLIIGSNPPVEIKRSYLDGSNNKKIELRSAWPYANQSAQAAVAFPTDGDLAAATAVLKQLIDGFTLATQVQAEQGTNNTATMTALRVKQAIDFFRPMTSSATDTTAGRGLKVGDFGLGATGATTVFTGSLDTLFAGGFYACGPSASGGPAGVPIDGAKVQVIKWADGNSCTQIFHSYNGDTHERNITGGTLLAWKKTFSSANILGVVSQSAGVPTGAIIEHGSNANGKYTKFADGTLIMTFTSTYTDLINSTFGNLYASPTKIWNYPVTPFSIITALVSGNSDYGILPAVWAGSRGIYVDRLEHSLFSSIIYNSAVSFNFGLVAIGRWF</sequence>
<evidence type="ECO:0000313" key="1">
    <source>
        <dbReference type="EMBL" id="MCB5226192.1"/>
    </source>
</evidence>
<dbReference type="Proteomes" id="UP000633814">
    <property type="component" value="Unassembled WGS sequence"/>
</dbReference>
<dbReference type="CDD" id="cd19958">
    <property type="entry name" value="pyocin_knob"/>
    <property type="match status" value="1"/>
</dbReference>
<evidence type="ECO:0000313" key="2">
    <source>
        <dbReference type="Proteomes" id="UP000633814"/>
    </source>
</evidence>